<dbReference type="EMBL" id="JAHRVA010000012">
    <property type="protein sequence ID" value="MBV2145094.1"/>
    <property type="molecule type" value="Genomic_DNA"/>
</dbReference>
<dbReference type="AlphaFoldDB" id="A0A949UUE3"/>
<proteinExistence type="predicted"/>
<comment type="caution">
    <text evidence="1">The sequence shown here is derived from an EMBL/GenBank/DDBJ whole genome shotgun (WGS) entry which is preliminary data.</text>
</comment>
<sequence length="55" mass="6421">MNQSRMREELLPQITDEDKIELERGYQLLVDLINVIKTTHHFELDEASGECNPHA</sequence>
<keyword evidence="2" id="KW-1185">Reference proteome</keyword>
<evidence type="ECO:0000313" key="2">
    <source>
        <dbReference type="Proteomes" id="UP000752297"/>
    </source>
</evidence>
<evidence type="ECO:0000313" key="1">
    <source>
        <dbReference type="EMBL" id="MBV2145094.1"/>
    </source>
</evidence>
<organism evidence="1 2">
    <name type="scientific">Falsochrobactrum tianjinense</name>
    <dbReference type="NCBI Taxonomy" id="2706015"/>
    <lineage>
        <taxon>Bacteria</taxon>
        <taxon>Pseudomonadati</taxon>
        <taxon>Pseudomonadota</taxon>
        <taxon>Alphaproteobacteria</taxon>
        <taxon>Hyphomicrobiales</taxon>
        <taxon>Brucellaceae</taxon>
        <taxon>Falsochrobactrum</taxon>
    </lineage>
</organism>
<protein>
    <submittedName>
        <fullName evidence="1">Uncharacterized protein</fullName>
    </submittedName>
</protein>
<name>A0A949UUE3_9HYPH</name>
<accession>A0A949UUE3</accession>
<reference evidence="1 2" key="1">
    <citation type="submission" date="2021-06" db="EMBL/GenBank/DDBJ databases">
        <title>Falsochrobactrum tianjin sp.nov., a new petroleum-degrading bacteria isolated from oily soils.</title>
        <authorList>
            <person name="Chen G."/>
            <person name="Chen H."/>
            <person name="Tian J."/>
            <person name="Qing J."/>
            <person name="Zhong L."/>
            <person name="Ma W."/>
            <person name="Song Y."/>
            <person name="Cui X."/>
            <person name="Yan B."/>
        </authorList>
    </citation>
    <scope>NUCLEOTIDE SEQUENCE [LARGE SCALE GENOMIC DNA]</scope>
    <source>
        <strain evidence="1 2">TDYN1</strain>
    </source>
</reference>
<gene>
    <name evidence="1" type="ORF">KUG47_16490</name>
</gene>
<dbReference type="RefSeq" id="WP_217679131.1">
    <property type="nucleotide sequence ID" value="NZ_JAHRVA010000012.1"/>
</dbReference>
<dbReference type="Proteomes" id="UP000752297">
    <property type="component" value="Unassembled WGS sequence"/>
</dbReference>